<dbReference type="EMBL" id="JAWRCO010000001">
    <property type="protein sequence ID" value="MDW6001364.1"/>
    <property type="molecule type" value="Genomic_DNA"/>
</dbReference>
<keyword evidence="1" id="KW-0472">Membrane</keyword>
<keyword evidence="1" id="KW-0812">Transmembrane</keyword>
<dbReference type="InterPro" id="IPR021333">
    <property type="entry name" value="DUF2946"/>
</dbReference>
<name>A0ABU4I0I4_9VIBR</name>
<feature type="transmembrane region" description="Helical" evidence="1">
    <location>
        <begin position="69"/>
        <end position="86"/>
    </location>
</feature>
<keyword evidence="1" id="KW-1133">Transmembrane helix</keyword>
<gene>
    <name evidence="2" type="ORF">SBX37_00380</name>
</gene>
<reference evidence="2 3" key="1">
    <citation type="submission" date="2023-11" db="EMBL/GenBank/DDBJ databases">
        <title>Plant-associative lifestyle of Vibrio porteresiae and its evolutionary dynamics.</title>
        <authorList>
            <person name="Rameshkumar N."/>
            <person name="Kirti K."/>
        </authorList>
    </citation>
    <scope>NUCLEOTIDE SEQUENCE [LARGE SCALE GENOMIC DNA]</scope>
    <source>
        <strain evidence="2 3">MSSRF38</strain>
    </source>
</reference>
<accession>A0ABU4I0I4</accession>
<comment type="caution">
    <text evidence="2">The sequence shown here is derived from an EMBL/GenBank/DDBJ whole genome shotgun (WGS) entry which is preliminary data.</text>
</comment>
<dbReference type="Pfam" id="PF11162">
    <property type="entry name" value="DUF2946"/>
    <property type="match status" value="1"/>
</dbReference>
<evidence type="ECO:0000313" key="3">
    <source>
        <dbReference type="Proteomes" id="UP001283366"/>
    </source>
</evidence>
<dbReference type="RefSeq" id="WP_261856159.1">
    <property type="nucleotide sequence ID" value="NZ_AP024883.1"/>
</dbReference>
<protein>
    <submittedName>
        <fullName evidence="2">DUF2946 domain-containing protein</fullName>
    </submittedName>
</protein>
<organism evidence="2 3">
    <name type="scientific">Vibrio mangrovi</name>
    <dbReference type="NCBI Taxonomy" id="474394"/>
    <lineage>
        <taxon>Bacteria</taxon>
        <taxon>Pseudomonadati</taxon>
        <taxon>Pseudomonadota</taxon>
        <taxon>Gammaproteobacteria</taxon>
        <taxon>Vibrionales</taxon>
        <taxon>Vibrionaceae</taxon>
        <taxon>Vibrio</taxon>
    </lineage>
</organism>
<keyword evidence="3" id="KW-1185">Reference proteome</keyword>
<proteinExistence type="predicted"/>
<evidence type="ECO:0000256" key="1">
    <source>
        <dbReference type="SAM" id="Phobius"/>
    </source>
</evidence>
<evidence type="ECO:0000313" key="2">
    <source>
        <dbReference type="EMBL" id="MDW6001364.1"/>
    </source>
</evidence>
<sequence>MSINSCSFPNEKAVTFNACCQDEYVFLWLSDGKMPDHHSFSFVFVILFRSSCGDFICRSGLKPKWMPSMAWLGLFAMLMIYVAPLVSQSMMSGAGHHSQMSHHHSASPAKPNHQTLSLHHEWCGYCSLLLHISAIEFESLKLTGYRVVLAWVTTTIQPLLFQSGDYRTQLPRAPPVTLV</sequence>
<dbReference type="Proteomes" id="UP001283366">
    <property type="component" value="Unassembled WGS sequence"/>
</dbReference>